<feature type="region of interest" description="Disordered" evidence="1">
    <location>
        <begin position="66"/>
        <end position="99"/>
    </location>
</feature>
<feature type="compositionally biased region" description="Low complexity" evidence="1">
    <location>
        <begin position="77"/>
        <end position="99"/>
    </location>
</feature>
<gene>
    <name evidence="5" type="ORF">BKA21_002779</name>
    <name evidence="4" type="ORF">Col01nite_31710</name>
</gene>
<dbReference type="Pfam" id="PF13399">
    <property type="entry name" value="LytR_C"/>
    <property type="match status" value="1"/>
</dbReference>
<dbReference type="InterPro" id="IPR027381">
    <property type="entry name" value="LytR/CpsA/Psr_C"/>
</dbReference>
<keyword evidence="2" id="KW-1133">Transmembrane helix</keyword>
<evidence type="ECO:0000313" key="6">
    <source>
        <dbReference type="Proteomes" id="UP000577956"/>
    </source>
</evidence>
<sequence length="191" mass="19169">MSKADYPYPEDEFDVSSPDSPRGVHRAPRSAWSRWWPFLAVLVVVPALAFAAVSYLTAGGDSSIGGTDDAGGGASQTPAPTETATQTEAPAEEVPAAPALETPVQVLNGAGIEGLATRVTGELNAVGFTSVTAGNASAPLPAASTIYIGSEDLRVTADLVATTLGVPTVEVNIGTAPAGIVLVLVSDPAVG</sequence>
<comment type="caution">
    <text evidence="5">The sequence shown here is derived from an EMBL/GenBank/DDBJ whole genome shotgun (WGS) entry which is preliminary data.</text>
</comment>
<dbReference type="Proteomes" id="UP000618382">
    <property type="component" value="Unassembled WGS sequence"/>
</dbReference>
<evidence type="ECO:0000256" key="2">
    <source>
        <dbReference type="SAM" id="Phobius"/>
    </source>
</evidence>
<name>A0A7Y9K0F2_9CELL</name>
<keyword evidence="2" id="KW-0472">Membrane</keyword>
<evidence type="ECO:0000259" key="3">
    <source>
        <dbReference type="Pfam" id="PF13399"/>
    </source>
</evidence>
<evidence type="ECO:0000313" key="7">
    <source>
        <dbReference type="Proteomes" id="UP000618382"/>
    </source>
</evidence>
<dbReference type="EMBL" id="BONN01000011">
    <property type="protein sequence ID" value="GIG34012.1"/>
    <property type="molecule type" value="Genomic_DNA"/>
</dbReference>
<dbReference type="EMBL" id="JACCBK010000001">
    <property type="protein sequence ID" value="NYD87230.1"/>
    <property type="molecule type" value="Genomic_DNA"/>
</dbReference>
<reference evidence="4 7" key="2">
    <citation type="submission" date="2021-01" db="EMBL/GenBank/DDBJ databases">
        <title>Whole genome shotgun sequence of Cellulomonas oligotrophica NBRC 109435.</title>
        <authorList>
            <person name="Komaki H."/>
            <person name="Tamura T."/>
        </authorList>
    </citation>
    <scope>NUCLEOTIDE SEQUENCE [LARGE SCALE GENOMIC DNA]</scope>
    <source>
        <strain evidence="4 7">NBRC 109435</strain>
    </source>
</reference>
<organism evidence="5 6">
    <name type="scientific">Cellulomonas oligotrophica</name>
    <dbReference type="NCBI Taxonomy" id="931536"/>
    <lineage>
        <taxon>Bacteria</taxon>
        <taxon>Bacillati</taxon>
        <taxon>Actinomycetota</taxon>
        <taxon>Actinomycetes</taxon>
        <taxon>Micrococcales</taxon>
        <taxon>Cellulomonadaceae</taxon>
        <taxon>Cellulomonas</taxon>
    </lineage>
</organism>
<dbReference type="AlphaFoldDB" id="A0A7Y9K0F2"/>
<keyword evidence="7" id="KW-1185">Reference proteome</keyword>
<keyword evidence="2" id="KW-0812">Transmembrane</keyword>
<feature type="transmembrane region" description="Helical" evidence="2">
    <location>
        <begin position="35"/>
        <end position="56"/>
    </location>
</feature>
<dbReference type="Proteomes" id="UP000577956">
    <property type="component" value="Unassembled WGS sequence"/>
</dbReference>
<dbReference type="Gene3D" id="3.30.70.2390">
    <property type="match status" value="1"/>
</dbReference>
<feature type="region of interest" description="Disordered" evidence="1">
    <location>
        <begin position="1"/>
        <end position="27"/>
    </location>
</feature>
<evidence type="ECO:0000313" key="4">
    <source>
        <dbReference type="EMBL" id="GIG34012.1"/>
    </source>
</evidence>
<evidence type="ECO:0000313" key="5">
    <source>
        <dbReference type="EMBL" id="NYD87230.1"/>
    </source>
</evidence>
<dbReference type="RefSeq" id="WP_140460705.1">
    <property type="nucleotide sequence ID" value="NZ_BAABFI010000009.1"/>
</dbReference>
<accession>A0A7Y9K0F2</accession>
<feature type="domain" description="LytR/CpsA/Psr regulator C-terminal" evidence="3">
    <location>
        <begin position="102"/>
        <end position="187"/>
    </location>
</feature>
<evidence type="ECO:0000256" key="1">
    <source>
        <dbReference type="SAM" id="MobiDB-lite"/>
    </source>
</evidence>
<proteinExistence type="predicted"/>
<protein>
    <recommendedName>
        <fullName evidence="3">LytR/CpsA/Psr regulator C-terminal domain-containing protein</fullName>
    </recommendedName>
</protein>
<reference evidence="5 6" key="1">
    <citation type="submission" date="2020-07" db="EMBL/GenBank/DDBJ databases">
        <title>Sequencing the genomes of 1000 actinobacteria strains.</title>
        <authorList>
            <person name="Klenk H.-P."/>
        </authorList>
    </citation>
    <scope>NUCLEOTIDE SEQUENCE [LARGE SCALE GENOMIC DNA]</scope>
    <source>
        <strain evidence="5 6">DSM 24482</strain>
    </source>
</reference>